<dbReference type="RefSeq" id="WP_095605831.1">
    <property type="nucleotide sequence ID" value="NZ_NSKE01000003.1"/>
</dbReference>
<evidence type="ECO:0000256" key="1">
    <source>
        <dbReference type="SAM" id="SignalP"/>
    </source>
</evidence>
<keyword evidence="3" id="KW-1185">Reference proteome</keyword>
<dbReference type="Proteomes" id="UP000218831">
    <property type="component" value="Unassembled WGS sequence"/>
</dbReference>
<protein>
    <recommendedName>
        <fullName evidence="4">Outer membrane protein beta-barrel domain-containing protein</fullName>
    </recommendedName>
</protein>
<dbReference type="AlphaFoldDB" id="A0A2A2GDA2"/>
<evidence type="ECO:0008006" key="4">
    <source>
        <dbReference type="Google" id="ProtNLM"/>
    </source>
</evidence>
<name>A0A2A2GDA2_9BACT</name>
<feature type="signal peptide" evidence="1">
    <location>
        <begin position="1"/>
        <end position="32"/>
    </location>
</feature>
<dbReference type="SUPFAM" id="SSF56925">
    <property type="entry name" value="OMPA-like"/>
    <property type="match status" value="1"/>
</dbReference>
<organism evidence="2 3">
    <name type="scientific">Fodinibius salipaludis</name>
    <dbReference type="NCBI Taxonomy" id="2032627"/>
    <lineage>
        <taxon>Bacteria</taxon>
        <taxon>Pseudomonadati</taxon>
        <taxon>Balneolota</taxon>
        <taxon>Balneolia</taxon>
        <taxon>Balneolales</taxon>
        <taxon>Balneolaceae</taxon>
        <taxon>Fodinibius</taxon>
    </lineage>
</organism>
<evidence type="ECO:0000313" key="2">
    <source>
        <dbReference type="EMBL" id="PAU94964.1"/>
    </source>
</evidence>
<dbReference type="OrthoDB" id="1524048at2"/>
<comment type="caution">
    <text evidence="2">The sequence shown here is derived from an EMBL/GenBank/DDBJ whole genome shotgun (WGS) entry which is preliminary data.</text>
</comment>
<feature type="chain" id="PRO_5012223362" description="Outer membrane protein beta-barrel domain-containing protein" evidence="1">
    <location>
        <begin position="33"/>
        <end position="218"/>
    </location>
</feature>
<dbReference type="InterPro" id="IPR011250">
    <property type="entry name" value="OMP/PagP_B-barrel"/>
</dbReference>
<evidence type="ECO:0000313" key="3">
    <source>
        <dbReference type="Proteomes" id="UP000218831"/>
    </source>
</evidence>
<reference evidence="2 3" key="1">
    <citation type="submission" date="2017-08" db="EMBL/GenBank/DDBJ databases">
        <title>Aliifodinibius alkalisoli sp. nov., isolated from saline alkaline soil.</title>
        <authorList>
            <person name="Liu D."/>
            <person name="Zhang G."/>
        </authorList>
    </citation>
    <scope>NUCLEOTIDE SEQUENCE [LARGE SCALE GENOMIC DNA]</scope>
    <source>
        <strain evidence="2 3">WN023</strain>
    </source>
</reference>
<accession>A0A2A2GDA2</accession>
<proteinExistence type="predicted"/>
<sequence>MKKKVFSRFCKILTSALLLILSAGVISNTIYAQSQSSSADNNGIRPLNYDVGIHGLTANTHWLSDLHYKGNSKELTYDESSELEFVYRNVRTMFPRLGVGYQVVTSFFTDSENADFGVGSWGVGPIVRAYPFKTDRLQPYVQLNSLFGNNLAMGTLANTDKDMGFRVRLGLRAGMAIRISNNVGIFTEVGYDWESDRLFKSDSRNLQANIGIDYYLFN</sequence>
<keyword evidence="1" id="KW-0732">Signal</keyword>
<gene>
    <name evidence="2" type="ORF">CK503_05730</name>
</gene>
<dbReference type="EMBL" id="NSKE01000003">
    <property type="protein sequence ID" value="PAU94964.1"/>
    <property type="molecule type" value="Genomic_DNA"/>
</dbReference>